<organism evidence="2 3">
    <name type="scientific">Haloquadratum walsbyi J07HQW2</name>
    <dbReference type="NCBI Taxonomy" id="1238425"/>
    <lineage>
        <taxon>Archaea</taxon>
        <taxon>Methanobacteriati</taxon>
        <taxon>Methanobacteriota</taxon>
        <taxon>Stenosarchaea group</taxon>
        <taxon>Halobacteria</taxon>
        <taxon>Halobacteriales</taxon>
        <taxon>Haloferacaceae</taxon>
        <taxon>Haloquadratum</taxon>
    </lineage>
</organism>
<dbReference type="eggNOG" id="arCOG09003">
    <property type="taxonomic scope" value="Archaea"/>
</dbReference>
<dbReference type="EMBL" id="KE356561">
    <property type="protein sequence ID" value="ERG97391.1"/>
    <property type="molecule type" value="Genomic_DNA"/>
</dbReference>
<evidence type="ECO:0000313" key="2">
    <source>
        <dbReference type="EMBL" id="ERG97391.1"/>
    </source>
</evidence>
<evidence type="ECO:0000256" key="1">
    <source>
        <dbReference type="SAM" id="Coils"/>
    </source>
</evidence>
<protein>
    <submittedName>
        <fullName evidence="2">Uncharacterized protein</fullName>
    </submittedName>
</protein>
<dbReference type="HOGENOM" id="CLU_3352260_0_0_2"/>
<evidence type="ECO:0000313" key="3">
    <source>
        <dbReference type="Proteomes" id="UP000030710"/>
    </source>
</evidence>
<feature type="non-terminal residue" evidence="2">
    <location>
        <position position="1"/>
    </location>
</feature>
<proteinExistence type="predicted"/>
<keyword evidence="1" id="KW-0175">Coiled coil</keyword>
<dbReference type="AlphaFoldDB" id="U1PY37"/>
<reference evidence="2 3" key="1">
    <citation type="journal article" date="2013" name="PLoS ONE">
        <title>Assembly-driven community genomics of a hypersaline microbial ecosystem.</title>
        <authorList>
            <person name="Podell S."/>
            <person name="Ugalde J.A."/>
            <person name="Narasingarao P."/>
            <person name="Banfield J.F."/>
            <person name="Heidelberg K.B."/>
            <person name="Allen E.E."/>
        </authorList>
    </citation>
    <scope>NUCLEOTIDE SEQUENCE [LARGE SCALE GENOMIC DNA]</scope>
    <source>
        <strain evidence="3">J07HQW2</strain>
    </source>
</reference>
<dbReference type="Proteomes" id="UP000030710">
    <property type="component" value="Unassembled WGS sequence"/>
</dbReference>
<dbReference type="STRING" id="1238425.J07HQW2_03877"/>
<sequence length="36" mass="4282">RALASIERVSDDLQEKVEQFEEREDALRERFQEAMG</sequence>
<gene>
    <name evidence="2" type="ORF">J07HQW2_03877</name>
</gene>
<accession>U1PY37</accession>
<name>U1PY37_9EURY</name>
<feature type="coiled-coil region" evidence="1">
    <location>
        <begin position="3"/>
        <end position="30"/>
    </location>
</feature>